<dbReference type="Pfam" id="PF00174">
    <property type="entry name" value="Oxidored_molyb"/>
    <property type="match status" value="1"/>
</dbReference>
<dbReference type="Proteomes" id="UP000002508">
    <property type="component" value="Chromosome"/>
</dbReference>
<dbReference type="HOGENOM" id="CLU_003827_5_5_0"/>
<feature type="domain" description="Oxidoreductase molybdopterin-binding" evidence="1">
    <location>
        <begin position="61"/>
        <end position="201"/>
    </location>
</feature>
<dbReference type="InterPro" id="IPR036374">
    <property type="entry name" value="OxRdtase_Mopterin-bd_sf"/>
</dbReference>
<organism evidence="2 3">
    <name type="scientific">Chloroflexus aggregans (strain MD-66 / DSM 9485)</name>
    <dbReference type="NCBI Taxonomy" id="326427"/>
    <lineage>
        <taxon>Bacteria</taxon>
        <taxon>Bacillati</taxon>
        <taxon>Chloroflexota</taxon>
        <taxon>Chloroflexia</taxon>
        <taxon>Chloroflexales</taxon>
        <taxon>Chloroflexineae</taxon>
        <taxon>Chloroflexaceae</taxon>
        <taxon>Chloroflexus</taxon>
    </lineage>
</organism>
<sequence>MSLELMSFSPSTTLSAKDARLRFVSDAPLILYPPLAILNEALTPVERLFVRNCQPYTPHLADNWELTIDGLVRYPLTITLSDLQRPPIGSLIAALIGQAHDHADYAAIANAEWIGKPLALLLEAAGVKAQASFAVCRSTGEQPLVCYVPLSKLWQDGMLAYAVNGQPLPAVHGGPVRLVVPGWSGFYWIKWLTHITLISADKAPPEAHCSGELAIDCRLFTDDHSSLYGMAWSGGHGVARVMLSVDGGPWVNAELDDDLGPRAWRRFWYRCLPVGSRRLAVQIGDNRGRSAIRTWDLLNDVALRAKFLP</sequence>
<dbReference type="PANTHER" id="PTHR19372">
    <property type="entry name" value="SULFITE REDUCTASE"/>
    <property type="match status" value="1"/>
</dbReference>
<dbReference type="GO" id="GO:0008482">
    <property type="term" value="F:sulfite oxidase activity"/>
    <property type="evidence" value="ECO:0007669"/>
    <property type="project" value="TreeGrafter"/>
</dbReference>
<dbReference type="GO" id="GO:0043546">
    <property type="term" value="F:molybdopterin cofactor binding"/>
    <property type="evidence" value="ECO:0007669"/>
    <property type="project" value="TreeGrafter"/>
</dbReference>
<dbReference type="eggNOG" id="COG2041">
    <property type="taxonomic scope" value="Bacteria"/>
</dbReference>
<dbReference type="AlphaFoldDB" id="B8G969"/>
<dbReference type="SUPFAM" id="SSF56524">
    <property type="entry name" value="Oxidoreductase molybdopterin-binding domain"/>
    <property type="match status" value="1"/>
</dbReference>
<dbReference type="STRING" id="326427.Cagg_1452"/>
<keyword evidence="3" id="KW-1185">Reference proteome</keyword>
<dbReference type="Gene3D" id="2.60.40.650">
    <property type="match status" value="1"/>
</dbReference>
<dbReference type="KEGG" id="cag:Cagg_1452"/>
<reference evidence="2" key="1">
    <citation type="submission" date="2008-12" db="EMBL/GenBank/DDBJ databases">
        <title>Complete sequence of Chloroflexus aggregans DSM 9485.</title>
        <authorList>
            <consortium name="US DOE Joint Genome Institute"/>
            <person name="Lucas S."/>
            <person name="Copeland A."/>
            <person name="Lapidus A."/>
            <person name="Glavina del Rio T."/>
            <person name="Dalin E."/>
            <person name="Tice H."/>
            <person name="Pitluck S."/>
            <person name="Foster B."/>
            <person name="Larimer F."/>
            <person name="Land M."/>
            <person name="Hauser L."/>
            <person name="Kyrpides N."/>
            <person name="Mikhailova N."/>
            <person name="Bryant D."/>
            <person name="Richardson P."/>
        </authorList>
    </citation>
    <scope>NUCLEOTIDE SEQUENCE</scope>
    <source>
        <strain evidence="2">DSM 9485</strain>
    </source>
</reference>
<dbReference type="EMBL" id="CP001337">
    <property type="protein sequence ID" value="ACL24359.1"/>
    <property type="molecule type" value="Genomic_DNA"/>
</dbReference>
<evidence type="ECO:0000313" key="3">
    <source>
        <dbReference type="Proteomes" id="UP000002508"/>
    </source>
</evidence>
<dbReference type="InterPro" id="IPR014756">
    <property type="entry name" value="Ig_E-set"/>
</dbReference>
<dbReference type="OrthoDB" id="9778777at2"/>
<evidence type="ECO:0000259" key="1">
    <source>
        <dbReference type="Pfam" id="PF00174"/>
    </source>
</evidence>
<gene>
    <name evidence="2" type="ordered locus">Cagg_1452</name>
</gene>
<accession>B8G969</accession>
<protein>
    <submittedName>
        <fullName evidence="2">Oxidoreductase molybdopterin binding</fullName>
    </submittedName>
</protein>
<dbReference type="GO" id="GO:0006790">
    <property type="term" value="P:sulfur compound metabolic process"/>
    <property type="evidence" value="ECO:0007669"/>
    <property type="project" value="TreeGrafter"/>
</dbReference>
<evidence type="ECO:0000313" key="2">
    <source>
        <dbReference type="EMBL" id="ACL24359.1"/>
    </source>
</evidence>
<dbReference type="Gene3D" id="3.90.420.10">
    <property type="entry name" value="Oxidoreductase, molybdopterin-binding domain"/>
    <property type="match status" value="1"/>
</dbReference>
<dbReference type="GO" id="GO:0020037">
    <property type="term" value="F:heme binding"/>
    <property type="evidence" value="ECO:0007669"/>
    <property type="project" value="TreeGrafter"/>
</dbReference>
<dbReference type="PANTHER" id="PTHR19372:SF7">
    <property type="entry name" value="SULFITE OXIDASE, MITOCHONDRIAL"/>
    <property type="match status" value="1"/>
</dbReference>
<proteinExistence type="predicted"/>
<name>B8G969_CHLAD</name>
<dbReference type="InterPro" id="IPR000572">
    <property type="entry name" value="OxRdtase_Mopterin-bd_dom"/>
</dbReference>
<dbReference type="RefSeq" id="WP_015940218.1">
    <property type="nucleotide sequence ID" value="NC_011831.1"/>
</dbReference>
<dbReference type="SUPFAM" id="SSF81296">
    <property type="entry name" value="E set domains"/>
    <property type="match status" value="1"/>
</dbReference>